<name>A0ABW8Q5P3_9NEIS</name>
<dbReference type="CDD" id="cd14503">
    <property type="entry name" value="PTP-bact"/>
    <property type="match status" value="1"/>
</dbReference>
<proteinExistence type="predicted"/>
<evidence type="ECO:0000313" key="3">
    <source>
        <dbReference type="Proteomes" id="UP001621964"/>
    </source>
</evidence>
<dbReference type="SUPFAM" id="SSF52799">
    <property type="entry name" value="(Phosphotyrosine protein) phosphatases II"/>
    <property type="match status" value="1"/>
</dbReference>
<evidence type="ECO:0000259" key="1">
    <source>
        <dbReference type="Pfam" id="PF04273"/>
    </source>
</evidence>
<organism evidence="2 3">
    <name type="scientific">Neisseria oralis</name>
    <dbReference type="NCBI Taxonomy" id="1107316"/>
    <lineage>
        <taxon>Bacteria</taxon>
        <taxon>Pseudomonadati</taxon>
        <taxon>Pseudomonadota</taxon>
        <taxon>Betaproteobacteria</taxon>
        <taxon>Neisseriales</taxon>
        <taxon>Neisseriaceae</taxon>
        <taxon>Neisseria</taxon>
    </lineage>
</organism>
<dbReference type="EMBL" id="JBJGEB010000006">
    <property type="protein sequence ID" value="MFK7642258.1"/>
    <property type="molecule type" value="Genomic_DNA"/>
</dbReference>
<keyword evidence="2" id="KW-0808">Transferase</keyword>
<protein>
    <submittedName>
        <fullName evidence="2">TIGR01244 family sulfur transferase</fullName>
    </submittedName>
</protein>
<dbReference type="GO" id="GO:0016740">
    <property type="term" value="F:transferase activity"/>
    <property type="evidence" value="ECO:0007669"/>
    <property type="project" value="UniProtKB-KW"/>
</dbReference>
<dbReference type="Proteomes" id="UP001621964">
    <property type="component" value="Unassembled WGS sequence"/>
</dbReference>
<dbReference type="RefSeq" id="WP_405386142.1">
    <property type="nucleotide sequence ID" value="NZ_JBJGEB010000006.1"/>
</dbReference>
<keyword evidence="3" id="KW-1185">Reference proteome</keyword>
<dbReference type="InterPro" id="IPR005939">
    <property type="entry name" value="BLH_phosphatase-like"/>
</dbReference>
<gene>
    <name evidence="2" type="ORF">ACI43T_07065</name>
</gene>
<sequence>MAILKLSENLYISPQLSEADAAQAAKLGIKSVICNRPDGEEAGQPEAAQVRQWLEQAGIAAFRHQPVTAPAITDADIDTFHKLLAELPPPVLAYCRTGTRCSLLWGYRQIQNGSSVAEVKTASARAGVDLTNFEARLQAAADNR</sequence>
<dbReference type="NCBIfam" id="TIGR01244">
    <property type="entry name" value="TIGR01244 family sulfur transferase"/>
    <property type="match status" value="1"/>
</dbReference>
<comment type="caution">
    <text evidence="2">The sequence shown here is derived from an EMBL/GenBank/DDBJ whole genome shotgun (WGS) entry which is preliminary data.</text>
</comment>
<dbReference type="InterPro" id="IPR029021">
    <property type="entry name" value="Prot-tyrosine_phosphatase-like"/>
</dbReference>
<evidence type="ECO:0000313" key="2">
    <source>
        <dbReference type="EMBL" id="MFK7642258.1"/>
    </source>
</evidence>
<accession>A0ABW8Q5P3</accession>
<dbReference type="Pfam" id="PF04273">
    <property type="entry name" value="BLH_phosphatase"/>
    <property type="match status" value="1"/>
</dbReference>
<dbReference type="Gene3D" id="3.90.190.10">
    <property type="entry name" value="Protein tyrosine phosphatase superfamily"/>
    <property type="match status" value="1"/>
</dbReference>
<feature type="domain" description="Beta-lactamase hydrolase-like protein phosphatase-like" evidence="1">
    <location>
        <begin position="6"/>
        <end position="109"/>
    </location>
</feature>
<reference evidence="2 3" key="1">
    <citation type="submission" date="2024-11" db="EMBL/GenBank/DDBJ databases">
        <authorList>
            <person name="Mikucki A.G."/>
            <person name="Kahler C.M."/>
        </authorList>
    </citation>
    <scope>NUCLEOTIDE SEQUENCE [LARGE SCALE GENOMIC DNA]</scope>
    <source>
        <strain evidence="2 3">EXNM717</strain>
    </source>
</reference>